<dbReference type="Proteomes" id="UP001305815">
    <property type="component" value="Chromosome"/>
</dbReference>
<dbReference type="EMBL" id="AP027742">
    <property type="protein sequence ID" value="BDZ78679.1"/>
    <property type="molecule type" value="Genomic_DNA"/>
</dbReference>
<feature type="compositionally biased region" description="Basic and acidic residues" evidence="1">
    <location>
        <begin position="17"/>
        <end position="27"/>
    </location>
</feature>
<protein>
    <submittedName>
        <fullName evidence="2">Uncharacterized protein</fullName>
    </submittedName>
</protein>
<evidence type="ECO:0000313" key="2">
    <source>
        <dbReference type="EMBL" id="BDZ78679.1"/>
    </source>
</evidence>
<gene>
    <name evidence="2" type="ORF">Lac1_28620</name>
</gene>
<reference evidence="3" key="1">
    <citation type="journal article" date="2023" name="Int. J. Syst. Evol. Microbiol.">
        <title>Claveliimonas bilis gen. nov., sp. nov., deoxycholic acid-producing bacteria isolated from human faeces, and reclassification of Sellimonas monacensis Zenner et al. 2021 as Claveliimonas monacensis comb. nov.</title>
        <authorList>
            <person name="Hisatomi A."/>
            <person name="Kastawa N.W.E.P.G."/>
            <person name="Song I."/>
            <person name="Ohkuma M."/>
            <person name="Fukiya S."/>
            <person name="Sakamoto M."/>
        </authorList>
    </citation>
    <scope>NUCLEOTIDE SEQUENCE [LARGE SCALE GENOMIC DNA]</scope>
    <source>
        <strain evidence="3">12BBH14</strain>
    </source>
</reference>
<sequence>MTFVSQRAAGGGIAADQTKKEWASEGERNTVVCKPERELRYQRQHMSVCMRGCFTSSRVAPQEFYH</sequence>
<evidence type="ECO:0000256" key="1">
    <source>
        <dbReference type="SAM" id="MobiDB-lite"/>
    </source>
</evidence>
<keyword evidence="3" id="KW-1185">Reference proteome</keyword>
<evidence type="ECO:0000313" key="3">
    <source>
        <dbReference type="Proteomes" id="UP001305815"/>
    </source>
</evidence>
<name>A0ABN6YZ49_9FIRM</name>
<organism evidence="2 3">
    <name type="scientific">Claveliimonas bilis</name>
    <dbReference type="NCBI Taxonomy" id="3028070"/>
    <lineage>
        <taxon>Bacteria</taxon>
        <taxon>Bacillati</taxon>
        <taxon>Bacillota</taxon>
        <taxon>Clostridia</taxon>
        <taxon>Lachnospirales</taxon>
        <taxon>Lachnospiraceae</taxon>
        <taxon>Claveliimonas</taxon>
    </lineage>
</organism>
<proteinExistence type="predicted"/>
<feature type="region of interest" description="Disordered" evidence="1">
    <location>
        <begin position="1"/>
        <end position="27"/>
    </location>
</feature>
<accession>A0ABN6YZ49</accession>